<name>A0A4Q4TN12_9PEZI</name>
<reference evidence="3 4" key="1">
    <citation type="submission" date="2018-06" db="EMBL/GenBank/DDBJ databases">
        <title>Complete Genomes of Monosporascus.</title>
        <authorList>
            <person name="Robinson A.J."/>
            <person name="Natvig D.O."/>
        </authorList>
    </citation>
    <scope>NUCLEOTIDE SEQUENCE [LARGE SCALE GENOMIC DNA]</scope>
    <source>
        <strain evidence="3 4">CBS 110550</strain>
    </source>
</reference>
<feature type="domain" description="DDE-1" evidence="2">
    <location>
        <begin position="353"/>
        <end position="419"/>
    </location>
</feature>
<proteinExistence type="predicted"/>
<evidence type="ECO:0000313" key="3">
    <source>
        <dbReference type="EMBL" id="RYP07247.1"/>
    </source>
</evidence>
<evidence type="ECO:0000259" key="2">
    <source>
        <dbReference type="Pfam" id="PF03184"/>
    </source>
</evidence>
<dbReference type="GO" id="GO:0046872">
    <property type="term" value="F:metal ion binding"/>
    <property type="evidence" value="ECO:0007669"/>
    <property type="project" value="UniProtKB-KW"/>
</dbReference>
<dbReference type="PANTHER" id="PTHR43690:SF18">
    <property type="entry name" value="INSULIN-DEGRADING ENZYME-RELATED"/>
    <property type="match status" value="1"/>
</dbReference>
<dbReference type="InterPro" id="IPR011249">
    <property type="entry name" value="Metalloenz_LuxS/M16"/>
</dbReference>
<dbReference type="GO" id="GO:0004222">
    <property type="term" value="F:metalloendopeptidase activity"/>
    <property type="evidence" value="ECO:0007669"/>
    <property type="project" value="TreeGrafter"/>
</dbReference>
<dbReference type="AlphaFoldDB" id="A0A4Q4TN12"/>
<sequence>MGTKKFPVENEYDQYLSANSGSSNAYRTATSTIYHFNVAAHPANDQDPSDSNPTFGRGLKAIDSEHKKNLQNDTWRLHQLEKSLTNPKHPYRHFSTGYFEVLKTIPEACGINVRDRFMDFHAKHHSANRMKLLPFREYDLGMQCFAKPGLNNYSEIIKIFFQYVSLLREAPPQEWIFQELKGMADVDFKFREKTPASQFTSRISSVMQTPMPREWLPSGSSRLRTFDSKLAVVQYVLDLGSRSFRPRLRDVEDMANELLADRDAPPVGKHWASNFVKRQPELRTRRFRRYDYQRAKCEDPEVIHGWFTLVRNIIAKYGVVESDIYNFGETGLMMGIISAGMIVTERPGMDLHFEKYTKPRTTGEYRLLILDGHESHLSVDFELYCKEHKIVTLCMSSHSSHILQPLDVGCFDPLKQAYGR</sequence>
<dbReference type="GO" id="GO:0051603">
    <property type="term" value="P:proteolysis involved in protein catabolic process"/>
    <property type="evidence" value="ECO:0007669"/>
    <property type="project" value="TreeGrafter"/>
</dbReference>
<dbReference type="GO" id="GO:0005829">
    <property type="term" value="C:cytosol"/>
    <property type="evidence" value="ECO:0007669"/>
    <property type="project" value="TreeGrafter"/>
</dbReference>
<evidence type="ECO:0000256" key="1">
    <source>
        <dbReference type="ARBA" id="ARBA00022723"/>
    </source>
</evidence>
<dbReference type="EMBL" id="QJNU01000102">
    <property type="protein sequence ID" value="RYP07247.1"/>
    <property type="molecule type" value="Genomic_DNA"/>
</dbReference>
<evidence type="ECO:0000313" key="4">
    <source>
        <dbReference type="Proteomes" id="UP000293360"/>
    </source>
</evidence>
<dbReference type="GO" id="GO:0005739">
    <property type="term" value="C:mitochondrion"/>
    <property type="evidence" value="ECO:0007669"/>
    <property type="project" value="TreeGrafter"/>
</dbReference>
<keyword evidence="1" id="KW-0479">Metal-binding</keyword>
<organism evidence="3 4">
    <name type="scientific">Monosporascus ibericus</name>
    <dbReference type="NCBI Taxonomy" id="155417"/>
    <lineage>
        <taxon>Eukaryota</taxon>
        <taxon>Fungi</taxon>
        <taxon>Dikarya</taxon>
        <taxon>Ascomycota</taxon>
        <taxon>Pezizomycotina</taxon>
        <taxon>Sordariomycetes</taxon>
        <taxon>Xylariomycetidae</taxon>
        <taxon>Xylariales</taxon>
        <taxon>Xylariales incertae sedis</taxon>
        <taxon>Monosporascus</taxon>
    </lineage>
</organism>
<dbReference type="GO" id="GO:0043171">
    <property type="term" value="P:peptide catabolic process"/>
    <property type="evidence" value="ECO:0007669"/>
    <property type="project" value="TreeGrafter"/>
</dbReference>
<dbReference type="SUPFAM" id="SSF63411">
    <property type="entry name" value="LuxS/MPP-like metallohydrolase"/>
    <property type="match status" value="2"/>
</dbReference>
<dbReference type="OrthoDB" id="5231586at2759"/>
<accession>A0A4Q4TN12</accession>
<dbReference type="Gene3D" id="3.30.830.10">
    <property type="entry name" value="Metalloenzyme, LuxS/M16 peptidase-like"/>
    <property type="match status" value="2"/>
</dbReference>
<protein>
    <recommendedName>
        <fullName evidence="2">DDE-1 domain-containing protein</fullName>
    </recommendedName>
</protein>
<dbReference type="InterPro" id="IPR050626">
    <property type="entry name" value="Peptidase_M16"/>
</dbReference>
<keyword evidence="4" id="KW-1185">Reference proteome</keyword>
<dbReference type="PANTHER" id="PTHR43690">
    <property type="entry name" value="NARDILYSIN"/>
    <property type="match status" value="1"/>
</dbReference>
<gene>
    <name evidence="3" type="ORF">DL764_002634</name>
</gene>
<dbReference type="Proteomes" id="UP000293360">
    <property type="component" value="Unassembled WGS sequence"/>
</dbReference>
<comment type="caution">
    <text evidence="3">The sequence shown here is derived from an EMBL/GenBank/DDBJ whole genome shotgun (WGS) entry which is preliminary data.</text>
</comment>
<dbReference type="STRING" id="155417.A0A4Q4TN12"/>
<dbReference type="InterPro" id="IPR004875">
    <property type="entry name" value="DDE_SF_endonuclease_dom"/>
</dbReference>
<dbReference type="GO" id="GO:0003676">
    <property type="term" value="F:nucleic acid binding"/>
    <property type="evidence" value="ECO:0007669"/>
    <property type="project" value="InterPro"/>
</dbReference>
<dbReference type="Pfam" id="PF03184">
    <property type="entry name" value="DDE_1"/>
    <property type="match status" value="1"/>
</dbReference>